<reference evidence="1 2" key="1">
    <citation type="submission" date="2016-12" db="EMBL/GenBank/DDBJ databases">
        <title>Genome Mining:The Detection of Biosynthetic Gene Clusters to Aid in the Expression of Curamycin A produced by Streptomyces sp. strain CZA14.</title>
        <authorList>
            <person name="Durrell K.A."/>
            <person name="Kirby B.M."/>
            <person name="Khan W."/>
            <person name="Mthethwa T."/>
            <person name="Le Roes-Hill M."/>
        </authorList>
    </citation>
    <scope>NUCLEOTIDE SEQUENCE [LARGE SCALE GENOMIC DNA]</scope>
    <source>
        <strain evidence="1 2">CZA14</strain>
    </source>
</reference>
<gene>
    <name evidence="1" type="ORF">OQI_38770</name>
</gene>
<evidence type="ECO:0000313" key="2">
    <source>
        <dbReference type="Proteomes" id="UP000194266"/>
    </source>
</evidence>
<dbReference type="RefSeq" id="WP_158101804.1">
    <property type="nucleotide sequence ID" value="NZ_MRYD01000545.1"/>
</dbReference>
<evidence type="ECO:0008006" key="3">
    <source>
        <dbReference type="Google" id="ProtNLM"/>
    </source>
</evidence>
<accession>A0ABX3Y7A9</accession>
<protein>
    <recommendedName>
        <fullName evidence="3">Helix-turn-helix domain-containing protein</fullName>
    </recommendedName>
</protein>
<dbReference type="EMBL" id="MRYD01000545">
    <property type="protein sequence ID" value="OSZ55394.1"/>
    <property type="molecule type" value="Genomic_DNA"/>
</dbReference>
<organism evidence="1 2">
    <name type="scientific">Streptomyces pharetrae CZA14</name>
    <dbReference type="NCBI Taxonomy" id="1144883"/>
    <lineage>
        <taxon>Bacteria</taxon>
        <taxon>Bacillati</taxon>
        <taxon>Actinomycetota</taxon>
        <taxon>Actinomycetes</taxon>
        <taxon>Kitasatosporales</taxon>
        <taxon>Streptomycetaceae</taxon>
        <taxon>Streptomyces</taxon>
    </lineage>
</organism>
<feature type="non-terminal residue" evidence="1">
    <location>
        <position position="1"/>
    </location>
</feature>
<keyword evidence="2" id="KW-1185">Reference proteome</keyword>
<dbReference type="Proteomes" id="UP000194266">
    <property type="component" value="Unassembled WGS sequence"/>
</dbReference>
<name>A0ABX3Y7A9_9ACTN</name>
<comment type="caution">
    <text evidence="1">The sequence shown here is derived from an EMBL/GenBank/DDBJ whole genome shotgun (WGS) entry which is preliminary data.</text>
</comment>
<proteinExistence type="predicted"/>
<sequence length="120" mass="12896">RRPAAPPAQPAPLLPPAYDRHQWEEALLAAPLPHHAARLLGWGLAHLAGPSGYFPPGSAEASSLGRKLRLSPRQVRLSLGQLQTAGLITRPDIHTWQPQSLVRPITLTMPPSTTSEDTAA</sequence>
<evidence type="ECO:0000313" key="1">
    <source>
        <dbReference type="EMBL" id="OSZ55394.1"/>
    </source>
</evidence>